<dbReference type="Proteomes" id="UP000580250">
    <property type="component" value="Unassembled WGS sequence"/>
</dbReference>
<comment type="caution">
    <text evidence="1">The sequence shown here is derived from an EMBL/GenBank/DDBJ whole genome shotgun (WGS) entry which is preliminary data.</text>
</comment>
<evidence type="ECO:0000313" key="2">
    <source>
        <dbReference type="Proteomes" id="UP000580250"/>
    </source>
</evidence>
<accession>A0A6V7Y4I9</accession>
<protein>
    <submittedName>
        <fullName evidence="1">Uncharacterized protein</fullName>
    </submittedName>
</protein>
<name>A0A6V7Y4I9_MELEN</name>
<proteinExistence type="predicted"/>
<dbReference type="AlphaFoldDB" id="A0A6V7Y4I9"/>
<evidence type="ECO:0000313" key="1">
    <source>
        <dbReference type="EMBL" id="CAD2206435.1"/>
    </source>
</evidence>
<gene>
    <name evidence="1" type="ORF">MENT_LOCUS60312</name>
</gene>
<sequence>MDELGSDIFCLGVGGSFGGSTGGYTGELGGLLGDLVFPYCLHLLNNNPCLWI</sequence>
<organism evidence="1 2">
    <name type="scientific">Meloidogyne enterolobii</name>
    <name type="common">Root-knot nematode worm</name>
    <name type="synonym">Meloidogyne mayaguensis</name>
    <dbReference type="NCBI Taxonomy" id="390850"/>
    <lineage>
        <taxon>Eukaryota</taxon>
        <taxon>Metazoa</taxon>
        <taxon>Ecdysozoa</taxon>
        <taxon>Nematoda</taxon>
        <taxon>Chromadorea</taxon>
        <taxon>Rhabditida</taxon>
        <taxon>Tylenchina</taxon>
        <taxon>Tylenchomorpha</taxon>
        <taxon>Tylenchoidea</taxon>
        <taxon>Meloidogynidae</taxon>
        <taxon>Meloidogyninae</taxon>
        <taxon>Meloidogyne</taxon>
    </lineage>
</organism>
<reference evidence="1 2" key="1">
    <citation type="submission" date="2020-08" db="EMBL/GenBank/DDBJ databases">
        <authorList>
            <person name="Koutsovoulos G."/>
            <person name="Danchin GJ E."/>
        </authorList>
    </citation>
    <scope>NUCLEOTIDE SEQUENCE [LARGE SCALE GENOMIC DNA]</scope>
</reference>
<dbReference type="EMBL" id="CAJEWN010003081">
    <property type="protein sequence ID" value="CAD2206435.1"/>
    <property type="molecule type" value="Genomic_DNA"/>
</dbReference>